<keyword evidence="2" id="KW-1003">Cell membrane</keyword>
<dbReference type="GO" id="GO:0005886">
    <property type="term" value="C:plasma membrane"/>
    <property type="evidence" value="ECO:0007669"/>
    <property type="project" value="UniProtKB-SubCell"/>
</dbReference>
<evidence type="ECO:0000256" key="5">
    <source>
        <dbReference type="ARBA" id="ARBA00023136"/>
    </source>
</evidence>
<dbReference type="Pfam" id="PF01899">
    <property type="entry name" value="MNHE"/>
    <property type="match status" value="1"/>
</dbReference>
<evidence type="ECO:0000256" key="2">
    <source>
        <dbReference type="ARBA" id="ARBA00022475"/>
    </source>
</evidence>
<dbReference type="EMBL" id="DTBJ01000051">
    <property type="protein sequence ID" value="HGM59070.1"/>
    <property type="molecule type" value="Genomic_DNA"/>
</dbReference>
<sequence length="168" mass="19211">MKRLKSAIPLTILLFIIYIVFSGSLSTYDIVTGIVVSITVSTIFSTFVISNPNKILNFKRWLYLLEYALYYFFVAEVKCHLDVMYRILHPKLPVKPGIVAVPYNVSTDYAITAVANSITNTPGTVVVDIDTSKKTYYVHWIYVKTTKPDKAREEISSIFEKYAMKIFD</sequence>
<dbReference type="InterPro" id="IPR002758">
    <property type="entry name" value="Cation_antiport_E"/>
</dbReference>
<evidence type="ECO:0000256" key="6">
    <source>
        <dbReference type="SAM" id="Phobius"/>
    </source>
</evidence>
<feature type="transmembrane region" description="Helical" evidence="6">
    <location>
        <begin position="30"/>
        <end position="50"/>
    </location>
</feature>
<reference evidence="7" key="1">
    <citation type="journal article" date="2020" name="mSystems">
        <title>Genome- and Community-Level Interaction Insights into Carbon Utilization and Element Cycling Functions of Hydrothermarchaeota in Hydrothermal Sediment.</title>
        <authorList>
            <person name="Zhou Z."/>
            <person name="Liu Y."/>
            <person name="Xu W."/>
            <person name="Pan J."/>
            <person name="Luo Z.H."/>
            <person name="Li M."/>
        </authorList>
    </citation>
    <scope>NUCLEOTIDE SEQUENCE [LARGE SCALE GENOMIC DNA]</scope>
    <source>
        <strain evidence="7">SpSt-642</strain>
    </source>
</reference>
<dbReference type="PIRSF" id="PIRSF019239">
    <property type="entry name" value="MrpE"/>
    <property type="match status" value="1"/>
</dbReference>
<keyword evidence="5 6" id="KW-0472">Membrane</keyword>
<dbReference type="AlphaFoldDB" id="A0A7C4HCC3"/>
<name>A0A7C4HCC3_STAMA</name>
<keyword evidence="3 6" id="KW-0812">Transmembrane</keyword>
<feature type="transmembrane region" description="Helical" evidence="6">
    <location>
        <begin position="7"/>
        <end position="24"/>
    </location>
</feature>
<evidence type="ECO:0000313" key="7">
    <source>
        <dbReference type="EMBL" id="HGM59070.1"/>
    </source>
</evidence>
<evidence type="ECO:0000256" key="1">
    <source>
        <dbReference type="ARBA" id="ARBA00004651"/>
    </source>
</evidence>
<gene>
    <name evidence="7" type="ORF">ENU14_05775</name>
</gene>
<organism evidence="7">
    <name type="scientific">Staphylothermus marinus</name>
    <dbReference type="NCBI Taxonomy" id="2280"/>
    <lineage>
        <taxon>Archaea</taxon>
        <taxon>Thermoproteota</taxon>
        <taxon>Thermoprotei</taxon>
        <taxon>Desulfurococcales</taxon>
        <taxon>Desulfurococcaceae</taxon>
        <taxon>Staphylothermus</taxon>
    </lineage>
</organism>
<dbReference type="PANTHER" id="PTHR34584:SF1">
    <property type="entry name" value="NA(+)_H(+) ANTIPORTER SUBUNIT E1"/>
    <property type="match status" value="1"/>
</dbReference>
<evidence type="ECO:0000256" key="3">
    <source>
        <dbReference type="ARBA" id="ARBA00022692"/>
    </source>
</evidence>
<comment type="subcellular location">
    <subcellularLocation>
        <location evidence="1">Cell membrane</location>
        <topology evidence="1">Multi-pass membrane protein</topology>
    </subcellularLocation>
</comment>
<protein>
    <submittedName>
        <fullName evidence="7">Cation:proton antiporter</fullName>
    </submittedName>
</protein>
<dbReference type="PANTHER" id="PTHR34584">
    <property type="entry name" value="NA(+)/H(+) ANTIPORTER SUBUNIT E1"/>
    <property type="match status" value="1"/>
</dbReference>
<evidence type="ECO:0000256" key="4">
    <source>
        <dbReference type="ARBA" id="ARBA00022989"/>
    </source>
</evidence>
<dbReference type="GO" id="GO:0008324">
    <property type="term" value="F:monoatomic cation transmembrane transporter activity"/>
    <property type="evidence" value="ECO:0007669"/>
    <property type="project" value="InterPro"/>
</dbReference>
<accession>A0A7C4HCC3</accession>
<proteinExistence type="predicted"/>
<keyword evidence="4 6" id="KW-1133">Transmembrane helix</keyword>
<comment type="caution">
    <text evidence="7">The sequence shown here is derived from an EMBL/GenBank/DDBJ whole genome shotgun (WGS) entry which is preliminary data.</text>
</comment>